<dbReference type="AlphaFoldDB" id="A0A9P6BVN6"/>
<name>A0A9P6BVN6_9AGAR</name>
<accession>A0A9P6BVN6</accession>
<gene>
    <name evidence="2" type="ORF">P691DRAFT_786010</name>
</gene>
<evidence type="ECO:0000313" key="3">
    <source>
        <dbReference type="Proteomes" id="UP000807342"/>
    </source>
</evidence>
<keyword evidence="3" id="KW-1185">Reference proteome</keyword>
<feature type="region of interest" description="Disordered" evidence="1">
    <location>
        <begin position="1"/>
        <end position="20"/>
    </location>
</feature>
<protein>
    <submittedName>
        <fullName evidence="2">Uncharacterized protein</fullName>
    </submittedName>
</protein>
<proteinExistence type="predicted"/>
<dbReference type="Proteomes" id="UP000807342">
    <property type="component" value="Unassembled WGS sequence"/>
</dbReference>
<organism evidence="2 3">
    <name type="scientific">Macrolepiota fuliginosa MF-IS2</name>
    <dbReference type="NCBI Taxonomy" id="1400762"/>
    <lineage>
        <taxon>Eukaryota</taxon>
        <taxon>Fungi</taxon>
        <taxon>Dikarya</taxon>
        <taxon>Basidiomycota</taxon>
        <taxon>Agaricomycotina</taxon>
        <taxon>Agaricomycetes</taxon>
        <taxon>Agaricomycetidae</taxon>
        <taxon>Agaricales</taxon>
        <taxon>Agaricineae</taxon>
        <taxon>Agaricaceae</taxon>
        <taxon>Macrolepiota</taxon>
    </lineage>
</organism>
<evidence type="ECO:0000256" key="1">
    <source>
        <dbReference type="SAM" id="MobiDB-lite"/>
    </source>
</evidence>
<sequence>MPEDAEIPTQQQPCQDPDYAGPGYQPLRQQLVDDMGIMDEEAVRLLDRVLQQARQQRQDLGGGVLPDHKLSWANMIAVKNNMIEHMTKCAWPHEVIHSFMQFYLNLDTHPLHSQLHRDQTLIAYQAKAQKDWHRDLLISKDGTTYNIAAINEGHLQEIGEELFNKRHDATLAE</sequence>
<dbReference type="OrthoDB" id="2688210at2759"/>
<dbReference type="EMBL" id="MU153982">
    <property type="protein sequence ID" value="KAF9439555.1"/>
    <property type="molecule type" value="Genomic_DNA"/>
</dbReference>
<evidence type="ECO:0000313" key="2">
    <source>
        <dbReference type="EMBL" id="KAF9439555.1"/>
    </source>
</evidence>
<comment type="caution">
    <text evidence="2">The sequence shown here is derived from an EMBL/GenBank/DDBJ whole genome shotgun (WGS) entry which is preliminary data.</text>
</comment>
<reference evidence="2" key="1">
    <citation type="submission" date="2020-11" db="EMBL/GenBank/DDBJ databases">
        <authorList>
            <consortium name="DOE Joint Genome Institute"/>
            <person name="Ahrendt S."/>
            <person name="Riley R."/>
            <person name="Andreopoulos W."/>
            <person name="Labutti K."/>
            <person name="Pangilinan J."/>
            <person name="Ruiz-Duenas F.J."/>
            <person name="Barrasa J.M."/>
            <person name="Sanchez-Garcia M."/>
            <person name="Camarero S."/>
            <person name="Miyauchi S."/>
            <person name="Serrano A."/>
            <person name="Linde D."/>
            <person name="Babiker R."/>
            <person name="Drula E."/>
            <person name="Ayuso-Fernandez I."/>
            <person name="Pacheco R."/>
            <person name="Padilla G."/>
            <person name="Ferreira P."/>
            <person name="Barriuso J."/>
            <person name="Kellner H."/>
            <person name="Castanera R."/>
            <person name="Alfaro M."/>
            <person name="Ramirez L."/>
            <person name="Pisabarro A.G."/>
            <person name="Kuo A."/>
            <person name="Tritt A."/>
            <person name="Lipzen A."/>
            <person name="He G."/>
            <person name="Yan M."/>
            <person name="Ng V."/>
            <person name="Cullen D."/>
            <person name="Martin F."/>
            <person name="Rosso M.-N."/>
            <person name="Henrissat B."/>
            <person name="Hibbett D."/>
            <person name="Martinez A.T."/>
            <person name="Grigoriev I.V."/>
        </authorList>
    </citation>
    <scope>NUCLEOTIDE SEQUENCE</scope>
    <source>
        <strain evidence="2">MF-IS2</strain>
    </source>
</reference>